<feature type="domain" description="Glutamine amidotransferase type-2" evidence="8">
    <location>
        <begin position="2"/>
        <end position="221"/>
    </location>
</feature>
<evidence type="ECO:0000256" key="1">
    <source>
        <dbReference type="ARBA" id="ARBA00001031"/>
    </source>
</evidence>
<dbReference type="GO" id="GO:0006047">
    <property type="term" value="P:UDP-N-acetylglucosamine metabolic process"/>
    <property type="evidence" value="ECO:0007669"/>
    <property type="project" value="TreeGrafter"/>
</dbReference>
<dbReference type="Pfam" id="PF13522">
    <property type="entry name" value="GATase_6"/>
    <property type="match status" value="1"/>
</dbReference>
<dbReference type="EC" id="2.6.1.16" evidence="2"/>
<sequence length="603" mass="63418">MCGIVAARTAEPVAPILLRALKLLEYRGYDSAGVSIRTSGGDSATTRTIDRVESLQARVGAWSGADLPGTGIGHTRWATHGAVTEQNAHPHQDCSGRLSLVHNGIIENAAALRHELEEKGHVFASEVDSEVIGHLVEEGLRHDDDLARAVTGAVAALEGSWAVVVLDGHTDRLVAAAHRSPLLVARSPRGVFAASDINAIGEWVEHFQAMRDGDVVELAEELVWSRGGLPAEQPPMADSVWTGASIGVDGHPDFMSKEIAEQPDVAARIVDRLAPHVLDGSLWADLALPRFDRVTVIGCGTSLNAGRMIGGALSSLGRVPVRTLVASEAADAVMEPRTLVLALSQSGETADLLNAIERLDLSRSSLVAITNNEHSTLARQADSVLTCDAGPEIGVAATKTFVAQVITGVAAALSALVASERMLRSDAVRHSDELRLMPELLAHAIAVSHEVLPSIVAGVLDEPGFLFLGQGTGVVLAAEGALKLKELSYRWAEHQPAGELKHGPLALVDRGTPVLVIDSGDPRIDRSIAEVDARGGRIVRIGGPGSTVPVVGLGRPAGPMAGARRWGPLEAVVPLQIFARDLALALGRDVDKPRNLAKSVTVE</sequence>
<feature type="domain" description="SIS" evidence="9">
    <location>
        <begin position="455"/>
        <end position="593"/>
    </location>
</feature>
<dbReference type="AlphaFoldDB" id="A0A852SQS7"/>
<dbReference type="InterPro" id="IPR035466">
    <property type="entry name" value="GlmS/AgaS_SIS"/>
</dbReference>
<evidence type="ECO:0000256" key="2">
    <source>
        <dbReference type="ARBA" id="ARBA00012916"/>
    </source>
</evidence>
<dbReference type="PROSITE" id="PS51278">
    <property type="entry name" value="GATASE_TYPE_2"/>
    <property type="match status" value="1"/>
</dbReference>
<dbReference type="InterPro" id="IPR005855">
    <property type="entry name" value="GFAT"/>
</dbReference>
<dbReference type="NCBIfam" id="NF001484">
    <property type="entry name" value="PRK00331.1"/>
    <property type="match status" value="1"/>
</dbReference>
<protein>
    <recommendedName>
        <fullName evidence="3">Glutamine--fructose-6-phosphate aminotransferase [isomerizing]</fullName>
        <ecNumber evidence="2">2.6.1.16</ecNumber>
    </recommendedName>
</protein>
<reference evidence="10 11" key="1">
    <citation type="submission" date="2020-07" db="EMBL/GenBank/DDBJ databases">
        <title>Sequencing the genomes of 1000 actinobacteria strains.</title>
        <authorList>
            <person name="Klenk H.-P."/>
        </authorList>
    </citation>
    <scope>NUCLEOTIDE SEQUENCE [LARGE SCALE GENOMIC DNA]</scope>
    <source>
        <strain evidence="10 11">DSM 26474</strain>
    </source>
</reference>
<dbReference type="PROSITE" id="PS51464">
    <property type="entry name" value="SIS"/>
    <property type="match status" value="2"/>
</dbReference>
<comment type="caution">
    <text evidence="10">The sequence shown here is derived from an EMBL/GenBank/DDBJ whole genome shotgun (WGS) entry which is preliminary data.</text>
</comment>
<evidence type="ECO:0000256" key="6">
    <source>
        <dbReference type="ARBA" id="ARBA00022737"/>
    </source>
</evidence>
<evidence type="ECO:0000256" key="4">
    <source>
        <dbReference type="ARBA" id="ARBA00022576"/>
    </source>
</evidence>
<dbReference type="Pfam" id="PF01380">
    <property type="entry name" value="SIS"/>
    <property type="match status" value="2"/>
</dbReference>
<dbReference type="InterPro" id="IPR001347">
    <property type="entry name" value="SIS_dom"/>
</dbReference>
<dbReference type="GO" id="GO:0004360">
    <property type="term" value="F:glutamine-fructose-6-phosphate transaminase (isomerizing) activity"/>
    <property type="evidence" value="ECO:0007669"/>
    <property type="project" value="UniProtKB-EC"/>
</dbReference>
<dbReference type="EMBL" id="JACCBM010000001">
    <property type="protein sequence ID" value="NYD71191.1"/>
    <property type="molecule type" value="Genomic_DNA"/>
</dbReference>
<evidence type="ECO:0000313" key="10">
    <source>
        <dbReference type="EMBL" id="NYD71191.1"/>
    </source>
</evidence>
<evidence type="ECO:0000256" key="5">
    <source>
        <dbReference type="ARBA" id="ARBA00022679"/>
    </source>
</evidence>
<dbReference type="CDD" id="cd00714">
    <property type="entry name" value="GFAT"/>
    <property type="match status" value="1"/>
</dbReference>
<keyword evidence="4 10" id="KW-0032">Aminotransferase</keyword>
<dbReference type="GO" id="GO:0006487">
    <property type="term" value="P:protein N-linked glycosylation"/>
    <property type="evidence" value="ECO:0007669"/>
    <property type="project" value="TreeGrafter"/>
</dbReference>
<evidence type="ECO:0000259" key="9">
    <source>
        <dbReference type="PROSITE" id="PS51464"/>
    </source>
</evidence>
<dbReference type="Gene3D" id="3.60.20.10">
    <property type="entry name" value="Glutamine Phosphoribosylpyrophosphate, subunit 1, domain 1"/>
    <property type="match status" value="1"/>
</dbReference>
<keyword evidence="6" id="KW-0677">Repeat</keyword>
<dbReference type="Proteomes" id="UP000549913">
    <property type="component" value="Unassembled WGS sequence"/>
</dbReference>
<dbReference type="Gene3D" id="3.40.50.10490">
    <property type="entry name" value="Glucose-6-phosphate isomerase like protein, domain 1"/>
    <property type="match status" value="2"/>
</dbReference>
<dbReference type="RefSeq" id="WP_179548196.1">
    <property type="nucleotide sequence ID" value="NZ_BSEW01000002.1"/>
</dbReference>
<proteinExistence type="predicted"/>
<dbReference type="InterPro" id="IPR029055">
    <property type="entry name" value="Ntn_hydrolases_N"/>
</dbReference>
<dbReference type="InterPro" id="IPR017932">
    <property type="entry name" value="GATase_2_dom"/>
</dbReference>
<dbReference type="InterPro" id="IPR047084">
    <property type="entry name" value="GFAT_N"/>
</dbReference>
<accession>A0A852SQS7</accession>
<keyword evidence="7" id="KW-0315">Glutamine amidotransferase</keyword>
<dbReference type="PANTHER" id="PTHR10937">
    <property type="entry name" value="GLUCOSAMINE--FRUCTOSE-6-PHOSPHATE AMINOTRANSFERASE, ISOMERIZING"/>
    <property type="match status" value="1"/>
</dbReference>
<dbReference type="CDD" id="cd05009">
    <property type="entry name" value="SIS_GlmS_GlmD_2"/>
    <property type="match status" value="1"/>
</dbReference>
<dbReference type="GO" id="GO:0005829">
    <property type="term" value="C:cytosol"/>
    <property type="evidence" value="ECO:0007669"/>
    <property type="project" value="TreeGrafter"/>
</dbReference>
<evidence type="ECO:0000313" key="11">
    <source>
        <dbReference type="Proteomes" id="UP000549913"/>
    </source>
</evidence>
<dbReference type="InterPro" id="IPR035490">
    <property type="entry name" value="GlmS/FrlB_SIS"/>
</dbReference>
<comment type="catalytic activity">
    <reaction evidence="1">
        <text>D-fructose 6-phosphate + L-glutamine = D-glucosamine 6-phosphate + L-glutamate</text>
        <dbReference type="Rhea" id="RHEA:13237"/>
        <dbReference type="ChEBI" id="CHEBI:29985"/>
        <dbReference type="ChEBI" id="CHEBI:58359"/>
        <dbReference type="ChEBI" id="CHEBI:58725"/>
        <dbReference type="ChEBI" id="CHEBI:61527"/>
        <dbReference type="EC" id="2.6.1.16"/>
    </reaction>
</comment>
<dbReference type="NCBIfam" id="TIGR01135">
    <property type="entry name" value="glmS"/>
    <property type="match status" value="1"/>
</dbReference>
<dbReference type="CDD" id="cd05008">
    <property type="entry name" value="SIS_GlmS_GlmD_1"/>
    <property type="match status" value="1"/>
</dbReference>
<organism evidence="10 11">
    <name type="scientific">Herbiconiux flava</name>
    <dbReference type="NCBI Taxonomy" id="881268"/>
    <lineage>
        <taxon>Bacteria</taxon>
        <taxon>Bacillati</taxon>
        <taxon>Actinomycetota</taxon>
        <taxon>Actinomycetes</taxon>
        <taxon>Micrococcales</taxon>
        <taxon>Microbacteriaceae</taxon>
        <taxon>Herbiconiux</taxon>
    </lineage>
</organism>
<keyword evidence="5 10" id="KW-0808">Transferase</keyword>
<feature type="domain" description="SIS" evidence="9">
    <location>
        <begin position="284"/>
        <end position="421"/>
    </location>
</feature>
<dbReference type="GO" id="GO:0097367">
    <property type="term" value="F:carbohydrate derivative binding"/>
    <property type="evidence" value="ECO:0007669"/>
    <property type="project" value="InterPro"/>
</dbReference>
<dbReference type="SUPFAM" id="SSF53697">
    <property type="entry name" value="SIS domain"/>
    <property type="match status" value="1"/>
</dbReference>
<dbReference type="GO" id="GO:0006002">
    <property type="term" value="P:fructose 6-phosphate metabolic process"/>
    <property type="evidence" value="ECO:0007669"/>
    <property type="project" value="TreeGrafter"/>
</dbReference>
<dbReference type="PANTHER" id="PTHR10937:SF0">
    <property type="entry name" value="GLUTAMINE--FRUCTOSE-6-PHOSPHATE TRANSAMINASE (ISOMERIZING)"/>
    <property type="match status" value="1"/>
</dbReference>
<dbReference type="InterPro" id="IPR046348">
    <property type="entry name" value="SIS_dom_sf"/>
</dbReference>
<name>A0A852SQS7_9MICO</name>
<evidence type="ECO:0000259" key="8">
    <source>
        <dbReference type="PROSITE" id="PS51278"/>
    </source>
</evidence>
<dbReference type="SUPFAM" id="SSF56235">
    <property type="entry name" value="N-terminal nucleophile aminohydrolases (Ntn hydrolases)"/>
    <property type="match status" value="1"/>
</dbReference>
<gene>
    <name evidence="10" type="ORF">BJ984_002349</name>
</gene>
<evidence type="ECO:0000256" key="3">
    <source>
        <dbReference type="ARBA" id="ARBA00016090"/>
    </source>
</evidence>
<keyword evidence="11" id="KW-1185">Reference proteome</keyword>
<evidence type="ECO:0000256" key="7">
    <source>
        <dbReference type="ARBA" id="ARBA00022962"/>
    </source>
</evidence>